<dbReference type="SUPFAM" id="SSF46785">
    <property type="entry name" value="Winged helix' DNA-binding domain"/>
    <property type="match status" value="1"/>
</dbReference>
<dbReference type="Pfam" id="PF00126">
    <property type="entry name" value="HTH_1"/>
    <property type="match status" value="1"/>
</dbReference>
<dbReference type="Pfam" id="PF03466">
    <property type="entry name" value="LysR_substrate"/>
    <property type="match status" value="1"/>
</dbReference>
<dbReference type="InterPro" id="IPR000847">
    <property type="entry name" value="LysR_HTH_N"/>
</dbReference>
<dbReference type="PROSITE" id="PS50931">
    <property type="entry name" value="HTH_LYSR"/>
    <property type="match status" value="1"/>
</dbReference>
<keyword evidence="7" id="KW-1185">Reference proteome</keyword>
<keyword evidence="2" id="KW-0805">Transcription regulation</keyword>
<evidence type="ECO:0000313" key="6">
    <source>
        <dbReference type="EMBL" id="KGT95968.1"/>
    </source>
</evidence>
<dbReference type="InterPro" id="IPR005119">
    <property type="entry name" value="LysR_subst-bd"/>
</dbReference>
<protein>
    <submittedName>
        <fullName evidence="6">LysR family transcriptional regulator</fullName>
    </submittedName>
</protein>
<feature type="domain" description="HTH lysR-type" evidence="5">
    <location>
        <begin position="1"/>
        <end position="59"/>
    </location>
</feature>
<reference evidence="6 7" key="1">
    <citation type="submission" date="2014-10" db="EMBL/GenBank/DDBJ databases">
        <title>Genome sequence of Erwinia typographi M043b.</title>
        <authorList>
            <person name="Chan K.-G."/>
            <person name="Tan W.-S."/>
        </authorList>
    </citation>
    <scope>NUCLEOTIDE SEQUENCE [LARGE SCALE GENOMIC DNA]</scope>
    <source>
        <strain evidence="6 7">M043b</strain>
    </source>
</reference>
<dbReference type="Proteomes" id="UP000030351">
    <property type="component" value="Unassembled WGS sequence"/>
</dbReference>
<dbReference type="InterPro" id="IPR036388">
    <property type="entry name" value="WH-like_DNA-bd_sf"/>
</dbReference>
<dbReference type="PANTHER" id="PTHR30537:SF35">
    <property type="entry name" value="TRANSCRIPTIONAL REGULATORY PROTEIN"/>
    <property type="match status" value="1"/>
</dbReference>
<dbReference type="Gene3D" id="1.10.10.10">
    <property type="entry name" value="Winged helix-like DNA-binding domain superfamily/Winged helix DNA-binding domain"/>
    <property type="match status" value="1"/>
</dbReference>
<dbReference type="OrthoDB" id="9786526at2"/>
<dbReference type="Gene3D" id="3.40.190.290">
    <property type="match status" value="1"/>
</dbReference>
<proteinExistence type="inferred from homology"/>
<organism evidence="6 7">
    <name type="scientific">Erwinia typographi</name>
    <dbReference type="NCBI Taxonomy" id="371042"/>
    <lineage>
        <taxon>Bacteria</taxon>
        <taxon>Pseudomonadati</taxon>
        <taxon>Pseudomonadota</taxon>
        <taxon>Gammaproteobacteria</taxon>
        <taxon>Enterobacterales</taxon>
        <taxon>Erwiniaceae</taxon>
        <taxon>Erwinia</taxon>
    </lineage>
</organism>
<dbReference type="GO" id="GO:0003700">
    <property type="term" value="F:DNA-binding transcription factor activity"/>
    <property type="evidence" value="ECO:0007669"/>
    <property type="project" value="InterPro"/>
</dbReference>
<dbReference type="SUPFAM" id="SSF53850">
    <property type="entry name" value="Periplasmic binding protein-like II"/>
    <property type="match status" value="1"/>
</dbReference>
<comment type="similarity">
    <text evidence="1">Belongs to the LysR transcriptional regulatory family.</text>
</comment>
<dbReference type="GO" id="GO:0006351">
    <property type="term" value="P:DNA-templated transcription"/>
    <property type="evidence" value="ECO:0007669"/>
    <property type="project" value="TreeGrafter"/>
</dbReference>
<dbReference type="STRING" id="371042.NG99_00955"/>
<dbReference type="eggNOG" id="COG0583">
    <property type="taxonomic scope" value="Bacteria"/>
</dbReference>
<dbReference type="AlphaFoldDB" id="A0A0A4ADQ4"/>
<sequence>MDRVTAATVFNRICELGSLSAAARALDISRPMVSRYLDEMEKWAGARLLHRSSRRLTITPAGEKILEKSRVLARLAEEIAEQGAQREVQGTLRVACAHSTATHILGPMIPAFLARYPALRIELEINNQSVSLIGERIDLAVRITNDPEPGTIARRLGECASVVCASPGYLQQHGAPQTPQELTQHNCLHYSRFAGQNWQFKDRNGEVVNTAIRGNFSAGISSVLCDAAIAGCGLAMVPEMEARAAIGSGKLQLVMSDFTPKTLGIYGLYLSRELQPAALRLFLAAVQQQLADDSLLATGKTA</sequence>
<keyword evidence="3" id="KW-0238">DNA-binding</keyword>
<dbReference type="CDD" id="cd08422">
    <property type="entry name" value="PBP2_CrgA_like"/>
    <property type="match status" value="1"/>
</dbReference>
<dbReference type="RefSeq" id="WP_034887448.1">
    <property type="nucleotide sequence ID" value="NZ_JRUQ01000005.1"/>
</dbReference>
<gene>
    <name evidence="6" type="ORF">NG99_00955</name>
</gene>
<dbReference type="PANTHER" id="PTHR30537">
    <property type="entry name" value="HTH-TYPE TRANSCRIPTIONAL REGULATOR"/>
    <property type="match status" value="1"/>
</dbReference>
<dbReference type="InterPro" id="IPR036390">
    <property type="entry name" value="WH_DNA-bd_sf"/>
</dbReference>
<accession>A0A0A4ADQ4</accession>
<evidence type="ECO:0000256" key="3">
    <source>
        <dbReference type="ARBA" id="ARBA00023125"/>
    </source>
</evidence>
<evidence type="ECO:0000256" key="2">
    <source>
        <dbReference type="ARBA" id="ARBA00023015"/>
    </source>
</evidence>
<evidence type="ECO:0000256" key="1">
    <source>
        <dbReference type="ARBA" id="ARBA00009437"/>
    </source>
</evidence>
<dbReference type="EMBL" id="JRUQ01000005">
    <property type="protein sequence ID" value="KGT95968.1"/>
    <property type="molecule type" value="Genomic_DNA"/>
</dbReference>
<comment type="caution">
    <text evidence="6">The sequence shown here is derived from an EMBL/GenBank/DDBJ whole genome shotgun (WGS) entry which is preliminary data.</text>
</comment>
<evidence type="ECO:0000259" key="5">
    <source>
        <dbReference type="PROSITE" id="PS50931"/>
    </source>
</evidence>
<keyword evidence="4" id="KW-0804">Transcription</keyword>
<evidence type="ECO:0000256" key="4">
    <source>
        <dbReference type="ARBA" id="ARBA00023163"/>
    </source>
</evidence>
<name>A0A0A4ADQ4_9GAMM</name>
<evidence type="ECO:0000313" key="7">
    <source>
        <dbReference type="Proteomes" id="UP000030351"/>
    </source>
</evidence>
<dbReference type="GO" id="GO:0043565">
    <property type="term" value="F:sequence-specific DNA binding"/>
    <property type="evidence" value="ECO:0007669"/>
    <property type="project" value="TreeGrafter"/>
</dbReference>
<dbReference type="InterPro" id="IPR058163">
    <property type="entry name" value="LysR-type_TF_proteobact-type"/>
</dbReference>